<protein>
    <submittedName>
        <fullName evidence="1">Uncharacterized protein</fullName>
    </submittedName>
</protein>
<evidence type="ECO:0000313" key="2">
    <source>
        <dbReference type="Proteomes" id="UP000221947"/>
    </source>
</evidence>
<organism evidence="1 2">
    <name type="scientific">Sinorhizobium phage phiM7</name>
    <dbReference type="NCBI Taxonomy" id="1647403"/>
    <lineage>
        <taxon>Viruses</taxon>
        <taxon>Duplodnaviria</taxon>
        <taxon>Heunggongvirae</taxon>
        <taxon>Uroviricota</taxon>
        <taxon>Caudoviricetes</taxon>
        <taxon>Emdodecavirus</taxon>
        <taxon>Emdodecavirus M7</taxon>
    </lineage>
</organism>
<keyword evidence="2" id="KW-1185">Reference proteome</keyword>
<dbReference type="EMBL" id="KR052480">
    <property type="protein sequence ID" value="AKF12885.1"/>
    <property type="molecule type" value="Genomic_DNA"/>
</dbReference>
<dbReference type="Proteomes" id="UP000221947">
    <property type="component" value="Segment"/>
</dbReference>
<proteinExistence type="predicted"/>
<gene>
    <name evidence="1" type="ORF">PHIM7_340</name>
</gene>
<sequence length="65" mass="7080">MKTKVGTIDMTPTWEAILPALIAAVENGTALGRKIATEELRRMAKLADMYAADVKAKDMPCDTKN</sequence>
<reference evidence="1 2" key="1">
    <citation type="submission" date="2015-04" db="EMBL/GenBank/DDBJ databases">
        <authorList>
            <person name="Schouten J.T."/>
            <person name="Crockett J.T."/>
            <person name="Hodson T.S."/>
            <person name="Hyde J.R."/>
            <person name="Smith T.A."/>
            <person name="Merrill B.D."/>
            <person name="Crook M.B."/>
            <person name="Griffitts J.S."/>
            <person name="Burnett S.H."/>
            <person name="Grose J.H."/>
            <person name="Breakwell D.P."/>
        </authorList>
    </citation>
    <scope>NUCLEOTIDE SEQUENCE [LARGE SCALE GENOMIC DNA]</scope>
</reference>
<accession>A0A0F6YNS7</accession>
<evidence type="ECO:0000313" key="1">
    <source>
        <dbReference type="EMBL" id="AKF12885.1"/>
    </source>
</evidence>
<name>A0A0F6YNS7_9CAUD</name>